<gene>
    <name evidence="1" type="primary">3</name>
    <name evidence="1" type="ORF">049ML001_3</name>
</gene>
<sequence>MRPNDWRQKKMTFTLNTKPIDNEAIGYLREALRMAESGELKNFFLVGELTRPDDDGADLYYGHSKMYVEDALDLMKQVTIQMFKEVKEDKQNG</sequence>
<reference evidence="1 2" key="1">
    <citation type="submission" date="2019-07" db="EMBL/GenBank/DDBJ databases">
        <authorList>
            <person name="Tomko B.E."/>
            <person name="Krukonis G.P."/>
            <person name="Delesalle V.A."/>
        </authorList>
    </citation>
    <scope>NUCLEOTIDE SEQUENCE [LARGE SCALE GENOMIC DNA]</scope>
</reference>
<dbReference type="EMBL" id="MN176227">
    <property type="protein sequence ID" value="QFR56306.1"/>
    <property type="molecule type" value="Genomic_DNA"/>
</dbReference>
<dbReference type="KEGG" id="vg:77850630"/>
<dbReference type="GeneID" id="77850630"/>
<accession>A0A5P8PHV8</accession>
<proteinExistence type="predicted"/>
<name>A0A5P8PHV8_9CAUD</name>
<organism evidence="1 2">
    <name type="scientific">Bacillus phage 049ML001</name>
    <dbReference type="NCBI Taxonomy" id="2601660"/>
    <lineage>
        <taxon>Viruses</taxon>
        <taxon>Duplodnaviria</taxon>
        <taxon>Heunggongvirae</taxon>
        <taxon>Uroviricota</taxon>
        <taxon>Caudoviricetes</taxon>
        <taxon>Trautnerviridae</taxon>
        <taxon>Polsinellivirinae</taxon>
        <taxon>Rivavirus</taxon>
        <taxon>Rivavirus rv049ML001</taxon>
    </lineage>
</organism>
<keyword evidence="2" id="KW-1185">Reference proteome</keyword>
<dbReference type="RefSeq" id="YP_010644404.1">
    <property type="nucleotide sequence ID" value="NC_070625.1"/>
</dbReference>
<evidence type="ECO:0000313" key="1">
    <source>
        <dbReference type="EMBL" id="QFR56306.1"/>
    </source>
</evidence>
<protein>
    <submittedName>
        <fullName evidence="1">Uncharacterized protein</fullName>
    </submittedName>
</protein>
<dbReference type="Proteomes" id="UP000326995">
    <property type="component" value="Segment"/>
</dbReference>
<evidence type="ECO:0000313" key="2">
    <source>
        <dbReference type="Proteomes" id="UP000326995"/>
    </source>
</evidence>